<gene>
    <name evidence="1" type="ORF">GQF42_06345</name>
</gene>
<evidence type="ECO:0000313" key="2">
    <source>
        <dbReference type="Proteomes" id="UP000436138"/>
    </source>
</evidence>
<protein>
    <submittedName>
        <fullName evidence="1">Uncharacterized protein</fullName>
    </submittedName>
</protein>
<organism evidence="1 2">
    <name type="scientific">Streptomyces broussonetiae</name>
    <dbReference type="NCBI Taxonomy" id="2686304"/>
    <lineage>
        <taxon>Bacteria</taxon>
        <taxon>Bacillati</taxon>
        <taxon>Actinomycetota</taxon>
        <taxon>Actinomycetes</taxon>
        <taxon>Kitasatosporales</taxon>
        <taxon>Streptomycetaceae</taxon>
        <taxon>Streptomyces</taxon>
    </lineage>
</organism>
<name>A0A6I6N267_9ACTN</name>
<proteinExistence type="predicted"/>
<keyword evidence="2" id="KW-1185">Reference proteome</keyword>
<reference evidence="1 2" key="1">
    <citation type="submission" date="2019-12" db="EMBL/GenBank/DDBJ databases">
        <title>Streptomyces sp. strain T44 isolated from rhizosphere soil of Broussonetia papyrifera.</title>
        <authorList>
            <person name="Mo P."/>
        </authorList>
    </citation>
    <scope>NUCLEOTIDE SEQUENCE [LARGE SCALE GENOMIC DNA]</scope>
    <source>
        <strain evidence="1 2">T44</strain>
    </source>
</reference>
<dbReference type="KEGG" id="sbro:GQF42_06345"/>
<accession>A0A6I6N267</accession>
<dbReference type="Proteomes" id="UP000436138">
    <property type="component" value="Chromosome"/>
</dbReference>
<dbReference type="EMBL" id="CP047020">
    <property type="protein sequence ID" value="QHA02955.1"/>
    <property type="molecule type" value="Genomic_DNA"/>
</dbReference>
<dbReference type="AlphaFoldDB" id="A0A6I6N267"/>
<evidence type="ECO:0000313" key="1">
    <source>
        <dbReference type="EMBL" id="QHA02955.1"/>
    </source>
</evidence>
<dbReference type="RefSeq" id="WP_158918464.1">
    <property type="nucleotide sequence ID" value="NZ_CP047020.1"/>
</dbReference>
<sequence length="48" mass="5096">MSSATVVAGGGHVATAIGVWWAAGRRCPGQWTRERGRVGPGRVTRYGR</sequence>